<dbReference type="AlphaFoldDB" id="W8TNV8"/>
<evidence type="ECO:0000259" key="10">
    <source>
        <dbReference type="Pfam" id="PF00082"/>
    </source>
</evidence>
<geneLocation type="plasmid" evidence="11 12">
    <name>EAL2_808p</name>
</geneLocation>
<dbReference type="EC" id="3.4.21.-" evidence="11"/>
<evidence type="ECO:0000256" key="3">
    <source>
        <dbReference type="ARBA" id="ARBA00022723"/>
    </source>
</evidence>
<feature type="active site" description="Charge relay system" evidence="6 7">
    <location>
        <position position="179"/>
    </location>
</feature>
<evidence type="ECO:0000256" key="9">
    <source>
        <dbReference type="SAM" id="SignalP"/>
    </source>
</evidence>
<evidence type="ECO:0000256" key="2">
    <source>
        <dbReference type="ARBA" id="ARBA00022670"/>
    </source>
</evidence>
<feature type="chain" id="PRO_5039660179" evidence="9">
    <location>
        <begin position="26"/>
        <end position="388"/>
    </location>
</feature>
<sequence length="388" mass="40589">MKFKKLTAIILSSMLAASSCMLSLAAQPDTAAEKSSSKVRMIVVYKEGTSRIKKSEVGNKYGLLKIRNLDLINGQSVYVDSRKVAELMQDEDVELVEKDNIAKALAKPVKPVPSPSQTTPWGIERVNSNDVLNIATGNGVKVAVVDTGVDTAHPDLSANIAGGANFVSTVRSYKDDNGHGTHVAGIIGASNNTIGVVGVAPEARIYAVKVLNKSGTGYISDIIAGLQWSVSNGMDVVNMSLGSNYPSTSFESAINAASDAGVIIVAAAGNDSSSVDYPAAYDKTIAVSATDKNNLLASFSSRGDQVDIAAPGVSIYSTYKGSAYATMSGTSMATPHVSGVIALMLQRDPEMTLDEIRQQFSSGCVDLGAEGKDPYYGYGLVDASSLVH</sequence>
<dbReference type="Gene3D" id="3.30.70.80">
    <property type="entry name" value="Peptidase S8 propeptide/proteinase inhibitor I9"/>
    <property type="match status" value="1"/>
</dbReference>
<dbReference type="Pfam" id="PF00082">
    <property type="entry name" value="Peptidase_S8"/>
    <property type="match status" value="1"/>
</dbReference>
<dbReference type="InterPro" id="IPR023828">
    <property type="entry name" value="Peptidase_S8_Ser-AS"/>
</dbReference>
<dbReference type="InterPro" id="IPR015500">
    <property type="entry name" value="Peptidase_S8_subtilisin-rel"/>
</dbReference>
<dbReference type="InterPro" id="IPR000209">
    <property type="entry name" value="Peptidase_S8/S53_dom"/>
</dbReference>
<dbReference type="Proteomes" id="UP000019591">
    <property type="component" value="Plasmid EAL2_808p"/>
</dbReference>
<evidence type="ECO:0000256" key="4">
    <source>
        <dbReference type="ARBA" id="ARBA00022801"/>
    </source>
</evidence>
<dbReference type="SUPFAM" id="SSF54897">
    <property type="entry name" value="Protease propeptides/inhibitors"/>
    <property type="match status" value="1"/>
</dbReference>
<evidence type="ECO:0000256" key="5">
    <source>
        <dbReference type="ARBA" id="ARBA00022825"/>
    </source>
</evidence>
<dbReference type="Gene3D" id="3.40.50.200">
    <property type="entry name" value="Peptidase S8/S53 domain"/>
    <property type="match status" value="1"/>
</dbReference>
<name>W8TNV8_PEPAC</name>
<keyword evidence="12" id="KW-1185">Reference proteome</keyword>
<evidence type="ECO:0000256" key="1">
    <source>
        <dbReference type="ARBA" id="ARBA00011073"/>
    </source>
</evidence>
<dbReference type="InterPro" id="IPR050131">
    <property type="entry name" value="Peptidase_S8_subtilisin-like"/>
</dbReference>
<feature type="domain" description="Peptidase S8/S53" evidence="10">
    <location>
        <begin position="137"/>
        <end position="379"/>
    </location>
</feature>
<evidence type="ECO:0000313" key="11">
    <source>
        <dbReference type="EMBL" id="AHM57842.1"/>
    </source>
</evidence>
<keyword evidence="4 7" id="KW-0378">Hydrolase</keyword>
<dbReference type="PANTHER" id="PTHR43806">
    <property type="entry name" value="PEPTIDASE S8"/>
    <property type="match status" value="1"/>
</dbReference>
<dbReference type="GO" id="GO:0046872">
    <property type="term" value="F:metal ion binding"/>
    <property type="evidence" value="ECO:0007669"/>
    <property type="project" value="UniProtKB-KW"/>
</dbReference>
<organism evidence="11 12">
    <name type="scientific">Peptoclostridium acidaminophilum DSM 3953</name>
    <dbReference type="NCBI Taxonomy" id="1286171"/>
    <lineage>
        <taxon>Bacteria</taxon>
        <taxon>Bacillati</taxon>
        <taxon>Bacillota</taxon>
        <taxon>Clostridia</taxon>
        <taxon>Peptostreptococcales</taxon>
        <taxon>Peptoclostridiaceae</taxon>
        <taxon>Peptoclostridium</taxon>
    </lineage>
</organism>
<evidence type="ECO:0000256" key="8">
    <source>
        <dbReference type="RuleBase" id="RU003355"/>
    </source>
</evidence>
<feature type="active site" description="Charge relay system" evidence="6 7">
    <location>
        <position position="146"/>
    </location>
</feature>
<proteinExistence type="inferred from homology"/>
<dbReference type="PROSITE" id="PS00137">
    <property type="entry name" value="SUBTILASE_HIS"/>
    <property type="match status" value="1"/>
</dbReference>
<evidence type="ECO:0000313" key="12">
    <source>
        <dbReference type="Proteomes" id="UP000019591"/>
    </source>
</evidence>
<dbReference type="KEGG" id="eac:EAL2_808p03370"/>
<dbReference type="PROSITE" id="PS00138">
    <property type="entry name" value="SUBTILASE_SER"/>
    <property type="match status" value="1"/>
</dbReference>
<accession>W8TNV8</accession>
<dbReference type="InterPro" id="IPR034202">
    <property type="entry name" value="Subtilisin_Carlsberg-like"/>
</dbReference>
<dbReference type="eggNOG" id="COG1404">
    <property type="taxonomic scope" value="Bacteria"/>
</dbReference>
<dbReference type="HOGENOM" id="CLU_011263_15_7_9"/>
<dbReference type="OrthoDB" id="9798386at2"/>
<dbReference type="GO" id="GO:0004252">
    <property type="term" value="F:serine-type endopeptidase activity"/>
    <property type="evidence" value="ECO:0007669"/>
    <property type="project" value="UniProtKB-UniRule"/>
</dbReference>
<dbReference type="GO" id="GO:0006508">
    <property type="term" value="P:proteolysis"/>
    <property type="evidence" value="ECO:0007669"/>
    <property type="project" value="UniProtKB-KW"/>
</dbReference>
<reference evidence="11 12" key="1">
    <citation type="journal article" date="2014" name="Genome Announc.">
        <title>Complete Genome Sequence of Amino Acid-Utilizing Eubacterium acidaminophilum al-2 (DSM 3953).</title>
        <authorList>
            <person name="Poehlein A."/>
            <person name="Andreesen J.R."/>
            <person name="Daniel R."/>
        </authorList>
    </citation>
    <scope>NUCLEOTIDE SEQUENCE [LARGE SCALE GENOMIC DNA]</scope>
    <source>
        <strain evidence="11 12">DSM 3953</strain>
        <plasmid evidence="12">Plasmid EAL2_808p</plasmid>
    </source>
</reference>
<dbReference type="RefSeq" id="WP_025436705.1">
    <property type="nucleotide sequence ID" value="NZ_CP007453.1"/>
</dbReference>
<dbReference type="PRINTS" id="PR00723">
    <property type="entry name" value="SUBTILISIN"/>
</dbReference>
<protein>
    <submittedName>
        <fullName evidence="11">Minor extracellular protease Epr</fullName>
        <ecNumber evidence="11">3.4.21.-</ecNumber>
    </submittedName>
</protein>
<keyword evidence="9" id="KW-0732">Signal</keyword>
<dbReference type="PROSITE" id="PS51257">
    <property type="entry name" value="PROKAR_LIPOPROTEIN"/>
    <property type="match status" value="1"/>
</dbReference>
<dbReference type="SUPFAM" id="SSF52743">
    <property type="entry name" value="Subtilisin-like"/>
    <property type="match status" value="1"/>
</dbReference>
<feature type="signal peptide" evidence="9">
    <location>
        <begin position="1"/>
        <end position="25"/>
    </location>
</feature>
<feature type="active site" description="Charge relay system" evidence="6 7">
    <location>
        <position position="331"/>
    </location>
</feature>
<dbReference type="InterPro" id="IPR022398">
    <property type="entry name" value="Peptidase_S8_His-AS"/>
</dbReference>
<dbReference type="CDD" id="cd07477">
    <property type="entry name" value="Peptidases_S8_Subtilisin_subset"/>
    <property type="match status" value="1"/>
</dbReference>
<dbReference type="PATRIC" id="fig|1286171.3.peg.2513"/>
<dbReference type="PANTHER" id="PTHR43806:SF11">
    <property type="entry name" value="CEREVISIN-RELATED"/>
    <property type="match status" value="1"/>
</dbReference>
<keyword evidence="5 7" id="KW-0720">Serine protease</keyword>
<gene>
    <name evidence="11" type="primary">epr</name>
    <name evidence="11" type="ORF">EAL2_808p03370</name>
</gene>
<keyword evidence="2 7" id="KW-0645">Protease</keyword>
<keyword evidence="11" id="KW-0614">Plasmid</keyword>
<dbReference type="InterPro" id="IPR037045">
    <property type="entry name" value="S8pro/Inhibitor_I9_sf"/>
</dbReference>
<comment type="similarity">
    <text evidence="1 7 8">Belongs to the peptidase S8 family.</text>
</comment>
<dbReference type="InterPro" id="IPR023827">
    <property type="entry name" value="Peptidase_S8_Asp-AS"/>
</dbReference>
<dbReference type="PROSITE" id="PS51892">
    <property type="entry name" value="SUBTILASE"/>
    <property type="match status" value="1"/>
</dbReference>
<evidence type="ECO:0000256" key="7">
    <source>
        <dbReference type="PROSITE-ProRule" id="PRU01240"/>
    </source>
</evidence>
<dbReference type="EMBL" id="CP007453">
    <property type="protein sequence ID" value="AHM57842.1"/>
    <property type="molecule type" value="Genomic_DNA"/>
</dbReference>
<keyword evidence="3" id="KW-0479">Metal-binding</keyword>
<dbReference type="InterPro" id="IPR036852">
    <property type="entry name" value="Peptidase_S8/S53_dom_sf"/>
</dbReference>
<dbReference type="PROSITE" id="PS00136">
    <property type="entry name" value="SUBTILASE_ASP"/>
    <property type="match status" value="1"/>
</dbReference>
<evidence type="ECO:0000256" key="6">
    <source>
        <dbReference type="PIRSR" id="PIRSR615500-1"/>
    </source>
</evidence>